<name>A0A9N8W0E3_9GLOM</name>
<organism evidence="1 2">
    <name type="scientific">Diversispora eburnea</name>
    <dbReference type="NCBI Taxonomy" id="1213867"/>
    <lineage>
        <taxon>Eukaryota</taxon>
        <taxon>Fungi</taxon>
        <taxon>Fungi incertae sedis</taxon>
        <taxon>Mucoromycota</taxon>
        <taxon>Glomeromycotina</taxon>
        <taxon>Glomeromycetes</taxon>
        <taxon>Diversisporales</taxon>
        <taxon>Diversisporaceae</taxon>
        <taxon>Diversispora</taxon>
    </lineage>
</organism>
<dbReference type="Proteomes" id="UP000789706">
    <property type="component" value="Unassembled WGS sequence"/>
</dbReference>
<keyword evidence="2" id="KW-1185">Reference proteome</keyword>
<comment type="caution">
    <text evidence="1">The sequence shown here is derived from an EMBL/GenBank/DDBJ whole genome shotgun (WGS) entry which is preliminary data.</text>
</comment>
<reference evidence="1" key="1">
    <citation type="submission" date="2021-06" db="EMBL/GenBank/DDBJ databases">
        <authorList>
            <person name="Kallberg Y."/>
            <person name="Tangrot J."/>
            <person name="Rosling A."/>
        </authorList>
    </citation>
    <scope>NUCLEOTIDE SEQUENCE</scope>
    <source>
        <strain evidence="1">AZ414A</strain>
    </source>
</reference>
<evidence type="ECO:0000313" key="2">
    <source>
        <dbReference type="Proteomes" id="UP000789706"/>
    </source>
</evidence>
<dbReference type="EMBL" id="CAJVPK010000177">
    <property type="protein sequence ID" value="CAG8467484.1"/>
    <property type="molecule type" value="Genomic_DNA"/>
</dbReference>
<protein>
    <submittedName>
        <fullName evidence="1">2433_t:CDS:1</fullName>
    </submittedName>
</protein>
<accession>A0A9N8W0E3</accession>
<proteinExistence type="predicted"/>
<sequence length="43" mass="5313">MNPIQCMNHWKYSLKAFENWKNLDITEFETQPQLKLDRIFIDI</sequence>
<evidence type="ECO:0000313" key="1">
    <source>
        <dbReference type="EMBL" id="CAG8467484.1"/>
    </source>
</evidence>
<dbReference type="AlphaFoldDB" id="A0A9N8W0E3"/>
<gene>
    <name evidence="1" type="ORF">DEBURN_LOCUS2990</name>
</gene>